<feature type="compositionally biased region" description="Acidic residues" evidence="2">
    <location>
        <begin position="400"/>
        <end position="409"/>
    </location>
</feature>
<evidence type="ECO:0000256" key="1">
    <source>
        <dbReference type="SAM" id="Coils"/>
    </source>
</evidence>
<dbReference type="InterPro" id="IPR039327">
    <property type="entry name" value="CON7-like"/>
</dbReference>
<feature type="region of interest" description="Disordered" evidence="2">
    <location>
        <begin position="400"/>
        <end position="471"/>
    </location>
</feature>
<evidence type="ECO:0000313" key="4">
    <source>
        <dbReference type="Proteomes" id="UP001610563"/>
    </source>
</evidence>
<proteinExistence type="predicted"/>
<feature type="compositionally biased region" description="Polar residues" evidence="2">
    <location>
        <begin position="351"/>
        <end position="361"/>
    </location>
</feature>
<feature type="compositionally biased region" description="Basic and acidic residues" evidence="2">
    <location>
        <begin position="410"/>
        <end position="419"/>
    </location>
</feature>
<name>A0ABR4FPX3_9EURO</name>
<evidence type="ECO:0000256" key="2">
    <source>
        <dbReference type="SAM" id="MobiDB-lite"/>
    </source>
</evidence>
<dbReference type="EMBL" id="JBFTWV010000149">
    <property type="protein sequence ID" value="KAL2785285.1"/>
    <property type="molecule type" value="Genomic_DNA"/>
</dbReference>
<protein>
    <recommendedName>
        <fullName evidence="5">Fungal N-terminal domain-containing protein</fullName>
    </recommendedName>
</protein>
<feature type="compositionally biased region" description="Acidic residues" evidence="2">
    <location>
        <begin position="432"/>
        <end position="445"/>
    </location>
</feature>
<accession>A0ABR4FPX3</accession>
<gene>
    <name evidence="3" type="ORF">BJX66DRAFT_61702</name>
</gene>
<keyword evidence="4" id="KW-1185">Reference proteome</keyword>
<evidence type="ECO:0008006" key="5">
    <source>
        <dbReference type="Google" id="ProtNLM"/>
    </source>
</evidence>
<feature type="region of interest" description="Disordered" evidence="2">
    <location>
        <begin position="271"/>
        <end position="369"/>
    </location>
</feature>
<dbReference type="PANTHER" id="PTHR36167:SF4">
    <property type="entry name" value="FUNGAL N-TERMINAL DOMAIN-CONTAINING PROTEIN"/>
    <property type="match status" value="1"/>
</dbReference>
<feature type="compositionally biased region" description="Pro residues" evidence="2">
    <location>
        <begin position="288"/>
        <end position="300"/>
    </location>
</feature>
<dbReference type="PANTHER" id="PTHR36167">
    <property type="entry name" value="C2H2 FINGER DOMAIN TRANSCRIPTION FACTOR (EUROFUNG)-RELATED"/>
    <property type="match status" value="1"/>
</dbReference>
<keyword evidence="1" id="KW-0175">Coiled coil</keyword>
<comment type="caution">
    <text evidence="3">The sequence shown here is derived from an EMBL/GenBank/DDBJ whole genome shotgun (WGS) entry which is preliminary data.</text>
</comment>
<evidence type="ECO:0000313" key="3">
    <source>
        <dbReference type="EMBL" id="KAL2785285.1"/>
    </source>
</evidence>
<dbReference type="Proteomes" id="UP001610563">
    <property type="component" value="Unassembled WGS sequence"/>
</dbReference>
<feature type="coiled-coil region" evidence="1">
    <location>
        <begin position="162"/>
        <end position="189"/>
    </location>
</feature>
<organism evidence="3 4">
    <name type="scientific">Aspergillus keveii</name>
    <dbReference type="NCBI Taxonomy" id="714993"/>
    <lineage>
        <taxon>Eukaryota</taxon>
        <taxon>Fungi</taxon>
        <taxon>Dikarya</taxon>
        <taxon>Ascomycota</taxon>
        <taxon>Pezizomycotina</taxon>
        <taxon>Eurotiomycetes</taxon>
        <taxon>Eurotiomycetidae</taxon>
        <taxon>Eurotiales</taxon>
        <taxon>Aspergillaceae</taxon>
        <taxon>Aspergillus</taxon>
        <taxon>Aspergillus subgen. Nidulantes</taxon>
    </lineage>
</organism>
<reference evidence="3 4" key="1">
    <citation type="submission" date="2024-07" db="EMBL/GenBank/DDBJ databases">
        <title>Section-level genome sequencing and comparative genomics of Aspergillus sections Usti and Cavernicolus.</title>
        <authorList>
            <consortium name="Lawrence Berkeley National Laboratory"/>
            <person name="Nybo J.L."/>
            <person name="Vesth T.C."/>
            <person name="Theobald S."/>
            <person name="Frisvad J.C."/>
            <person name="Larsen T.O."/>
            <person name="Kjaerboelling I."/>
            <person name="Rothschild-Mancinelli K."/>
            <person name="Lyhne E.K."/>
            <person name="Kogle M.E."/>
            <person name="Barry K."/>
            <person name="Clum A."/>
            <person name="Na H."/>
            <person name="Ledsgaard L."/>
            <person name="Lin J."/>
            <person name="Lipzen A."/>
            <person name="Kuo A."/>
            <person name="Riley R."/>
            <person name="Mondo S."/>
            <person name="Labutti K."/>
            <person name="Haridas S."/>
            <person name="Pangalinan J."/>
            <person name="Salamov A.A."/>
            <person name="Simmons B.A."/>
            <person name="Magnuson J.K."/>
            <person name="Chen J."/>
            <person name="Drula E."/>
            <person name="Henrissat B."/>
            <person name="Wiebenga A."/>
            <person name="Lubbers R.J."/>
            <person name="Gomes A.C."/>
            <person name="Makela M.R."/>
            <person name="Stajich J."/>
            <person name="Grigoriev I.V."/>
            <person name="Mortensen U.H."/>
            <person name="De Vries R.P."/>
            <person name="Baker S.E."/>
            <person name="Andersen M.R."/>
        </authorList>
    </citation>
    <scope>NUCLEOTIDE SEQUENCE [LARGE SCALE GENOMIC DNA]</scope>
    <source>
        <strain evidence="3 4">CBS 209.92</strain>
    </source>
</reference>
<sequence>MSGIEIFGIVAAALQVADLGSRLSVKLYTHGQKVKNTSLAADALSRDVALTCDVMRQLGESLGEDNDARLCSTEAFQTARDVLDECQGIFRSIDDAIAPFSEATRVYWLLRRVTQRAAEARRESQLVVLGSNLERLKSTMLLMLNVIMYAAQVRGKKEERDLREQRLLINNLLDEKAANENRYQLLSKAAEPVDELQRYYSLMKTLVREIDAVQDFLQQARPGGRIRSGVEEIHRVEIFHFQQIHGDSISKYFSHPLFLFQTAKGEAASVTSRLIPERRSIRSSARPPVSPTNPDIPPSSPYDGGPGGTRSLSFYRPYAEKLEGASSDATRTPPPQRRTTPIHLIPDKSLTGVSDSTLTSRENTHEFDSSVTKTILPALDSSSREFEPRGPAVEHVNLAEDDLSDSEEVENAHSRDSISKPRSALRALSETTADDNSETTSDDDSPLVPPAAVPARSLPAQLSDEDSQTSVPRRMKTLMATADGESYKFLDITTVESAEDLRRLISQTFSIPQSSCAIFRTEYGQSEHEQPLDNLRLTSILRSEAEAVGSVSIFVRGAGMSGVRQLGTDNEEDERPLDTHRTAISGAGSKDGDVSHHASAGAPVQLEELSDYLQKWTVLDVEEIRLGRRYCHRCQSRCLIHPNRHLTKACDRRPSGKVRV</sequence>